<name>A0A3N0ES76_SINP1</name>
<dbReference type="EMBL" id="RJTM01000029">
    <property type="protein sequence ID" value="RNL90624.1"/>
    <property type="molecule type" value="Genomic_DNA"/>
</dbReference>
<comment type="caution">
    <text evidence="1">The sequence shown here is derived from an EMBL/GenBank/DDBJ whole genome shotgun (WGS) entry which is preliminary data.</text>
</comment>
<sequence>MIFSPHISSFSCSIVMAMQRKKAFIWGKNLYFSRQSNQFKQALNEFNNKNAPLLLFSEFIEVPATGNPLKHSDLKACTEKTGF</sequence>
<dbReference type="Proteomes" id="UP000267469">
    <property type="component" value="Unassembled WGS sequence"/>
</dbReference>
<evidence type="ECO:0000313" key="2">
    <source>
        <dbReference type="Proteomes" id="UP000267469"/>
    </source>
</evidence>
<proteinExistence type="predicted"/>
<evidence type="ECO:0000313" key="1">
    <source>
        <dbReference type="EMBL" id="RNL90624.1"/>
    </source>
</evidence>
<organism evidence="1 2">
    <name type="scientific">Sinomicrobium pectinilyticum</name>
    <dbReference type="NCBI Taxonomy" id="1084421"/>
    <lineage>
        <taxon>Bacteria</taxon>
        <taxon>Pseudomonadati</taxon>
        <taxon>Bacteroidota</taxon>
        <taxon>Flavobacteriia</taxon>
        <taxon>Flavobacteriales</taxon>
        <taxon>Flavobacteriaceae</taxon>
        <taxon>Sinomicrobium</taxon>
    </lineage>
</organism>
<keyword evidence="2" id="KW-1185">Reference proteome</keyword>
<protein>
    <submittedName>
        <fullName evidence="1">Uncharacterized protein</fullName>
    </submittedName>
</protein>
<accession>A0A3N0ES76</accession>
<gene>
    <name evidence="1" type="ORF">ED312_05460</name>
</gene>
<dbReference type="AlphaFoldDB" id="A0A3N0ES76"/>
<reference evidence="1 2" key="1">
    <citation type="submission" date="2018-10" db="EMBL/GenBank/DDBJ databases">
        <title>Sinomicrobium pectinilyticum sp. nov., a pectinase-producing bacterium isolated from alkaline and saline soil, and emended description of the genus Sinomicrobium.</title>
        <authorList>
            <person name="Cheng B."/>
            <person name="Li C."/>
            <person name="Lai Q."/>
            <person name="Du M."/>
            <person name="Shao Z."/>
            <person name="Xu P."/>
            <person name="Yang C."/>
        </authorList>
    </citation>
    <scope>NUCLEOTIDE SEQUENCE [LARGE SCALE GENOMIC DNA]</scope>
    <source>
        <strain evidence="1 2">5DNS001</strain>
    </source>
</reference>